<dbReference type="RefSeq" id="WP_373460948.1">
    <property type="nucleotide sequence ID" value="NZ_JAUSRE010000036.1"/>
</dbReference>
<evidence type="ECO:0000259" key="1">
    <source>
        <dbReference type="Pfam" id="PF00364"/>
    </source>
</evidence>
<dbReference type="EMBL" id="JAUSRE010000036">
    <property type="protein sequence ID" value="MDP9890755.1"/>
    <property type="molecule type" value="Genomic_DNA"/>
</dbReference>
<dbReference type="InterPro" id="IPR011053">
    <property type="entry name" value="Single_hybrid_motif"/>
</dbReference>
<feature type="non-terminal residue" evidence="2">
    <location>
        <position position="1"/>
    </location>
</feature>
<reference evidence="2 3" key="1">
    <citation type="submission" date="2023-07" db="EMBL/GenBank/DDBJ databases">
        <title>Sorghum-associated microbial communities from plants grown in Nebraska, USA.</title>
        <authorList>
            <person name="Schachtman D."/>
        </authorList>
    </citation>
    <scope>NUCLEOTIDE SEQUENCE [LARGE SCALE GENOMIC DNA]</scope>
    <source>
        <strain evidence="2 3">CC222</strain>
    </source>
</reference>
<keyword evidence="2" id="KW-0670">Pyruvate</keyword>
<dbReference type="Gene3D" id="2.40.50.100">
    <property type="match status" value="1"/>
</dbReference>
<dbReference type="GO" id="GO:0016746">
    <property type="term" value="F:acyltransferase activity"/>
    <property type="evidence" value="ECO:0007669"/>
    <property type="project" value="UniProtKB-KW"/>
</dbReference>
<sequence length="37" mass="3915">KVEETLESPASGVLAEIVVPEGETVDVRSLIAYIETA</sequence>
<keyword evidence="2" id="KW-0012">Acyltransferase</keyword>
<proteinExistence type="predicted"/>
<feature type="domain" description="Lipoyl-binding" evidence="1">
    <location>
        <begin position="1"/>
        <end position="34"/>
    </location>
</feature>
<name>A0ABT9S171_9MICC</name>
<dbReference type="InterPro" id="IPR000089">
    <property type="entry name" value="Biotin_lipoyl"/>
</dbReference>
<organism evidence="2 3">
    <name type="scientific">Pseudarthrobacter enclensis</name>
    <dbReference type="NCBI Taxonomy" id="993070"/>
    <lineage>
        <taxon>Bacteria</taxon>
        <taxon>Bacillati</taxon>
        <taxon>Actinomycetota</taxon>
        <taxon>Actinomycetes</taxon>
        <taxon>Micrococcales</taxon>
        <taxon>Micrococcaceae</taxon>
        <taxon>Pseudarthrobacter</taxon>
    </lineage>
</organism>
<dbReference type="SUPFAM" id="SSF51230">
    <property type="entry name" value="Single hybrid motif"/>
    <property type="match status" value="1"/>
</dbReference>
<keyword evidence="3" id="KW-1185">Reference proteome</keyword>
<gene>
    <name evidence="2" type="ORF">J2X98_004369</name>
</gene>
<evidence type="ECO:0000313" key="2">
    <source>
        <dbReference type="EMBL" id="MDP9890755.1"/>
    </source>
</evidence>
<accession>A0ABT9S171</accession>
<evidence type="ECO:0000313" key="3">
    <source>
        <dbReference type="Proteomes" id="UP001226577"/>
    </source>
</evidence>
<dbReference type="Proteomes" id="UP001226577">
    <property type="component" value="Unassembled WGS sequence"/>
</dbReference>
<dbReference type="Pfam" id="PF00364">
    <property type="entry name" value="Biotin_lipoyl"/>
    <property type="match status" value="1"/>
</dbReference>
<keyword evidence="2" id="KW-0808">Transferase</keyword>
<comment type="caution">
    <text evidence="2">The sequence shown here is derived from an EMBL/GenBank/DDBJ whole genome shotgun (WGS) entry which is preliminary data.</text>
</comment>
<protein>
    <submittedName>
        <fullName evidence="2">Pyruvate/2-oxoglutarate dehydrogenase complex dihydrolipoamide acyltransferase (E2) component</fullName>
    </submittedName>
</protein>